<dbReference type="SUPFAM" id="SSF47676">
    <property type="entry name" value="Conserved domain common to transcription factors TFIIS, elongin A, CRSP70"/>
    <property type="match status" value="1"/>
</dbReference>
<feature type="compositionally biased region" description="Basic and acidic residues" evidence="1">
    <location>
        <begin position="440"/>
        <end position="449"/>
    </location>
</feature>
<feature type="region of interest" description="Disordered" evidence="1">
    <location>
        <begin position="913"/>
        <end position="952"/>
    </location>
</feature>
<comment type="caution">
    <text evidence="2">The sequence shown here is derived from an EMBL/GenBank/DDBJ whole genome shotgun (WGS) entry which is preliminary data.</text>
</comment>
<dbReference type="InterPro" id="IPR035441">
    <property type="entry name" value="TFIIS/LEDGF_dom_sf"/>
</dbReference>
<feature type="compositionally biased region" description="Polar residues" evidence="1">
    <location>
        <begin position="915"/>
        <end position="924"/>
    </location>
</feature>
<proteinExistence type="predicted"/>
<feature type="region of interest" description="Disordered" evidence="1">
    <location>
        <begin position="425"/>
        <end position="449"/>
    </location>
</feature>
<evidence type="ECO:0000313" key="2">
    <source>
        <dbReference type="EMBL" id="KAK1362291.1"/>
    </source>
</evidence>
<reference evidence="2" key="1">
    <citation type="submission" date="2023-02" db="EMBL/GenBank/DDBJ databases">
        <title>Genome of toxic invasive species Heracleum sosnowskyi carries increased number of genes despite the absence of recent whole-genome duplications.</title>
        <authorList>
            <person name="Schelkunov M."/>
            <person name="Shtratnikova V."/>
            <person name="Makarenko M."/>
            <person name="Klepikova A."/>
            <person name="Omelchenko D."/>
            <person name="Novikova G."/>
            <person name="Obukhova E."/>
            <person name="Bogdanov V."/>
            <person name="Penin A."/>
            <person name="Logacheva M."/>
        </authorList>
    </citation>
    <scope>NUCLEOTIDE SEQUENCE</scope>
    <source>
        <strain evidence="2">Hsosn_3</strain>
        <tissue evidence="2">Leaf</tissue>
    </source>
</reference>
<dbReference type="EMBL" id="JAUIZM010000010">
    <property type="protein sequence ID" value="KAK1362291.1"/>
    <property type="molecule type" value="Genomic_DNA"/>
</dbReference>
<evidence type="ECO:0000313" key="3">
    <source>
        <dbReference type="Proteomes" id="UP001237642"/>
    </source>
</evidence>
<protein>
    <submittedName>
        <fullName evidence="2">TFIIS N-terminal domain-containing protein</fullName>
    </submittedName>
</protein>
<gene>
    <name evidence="2" type="ORF">POM88_046765</name>
</gene>
<dbReference type="Proteomes" id="UP001237642">
    <property type="component" value="Unassembled WGS sequence"/>
</dbReference>
<name>A0AAD8H982_9APIA</name>
<dbReference type="PANTHER" id="PTHR47292">
    <property type="entry name" value="TRANSCRIPTION ELONGATION FACTOR (TFIIS) FAMILY PROTEIN-RELATED"/>
    <property type="match status" value="1"/>
</dbReference>
<accession>A0AAD8H982</accession>
<sequence length="952" mass="103869">MTLVDFFTLTEMKEGLTAPGRVKELINVLQKDKHNITKNVSDSARQWCTVAHTIAATENKNCLALFLESDGLCYFDTWLKNGQKCFQETGDNLIEEAVIVLLGAIEKLLIDKQKSVISGIMMTVKDLLSNKSSRVQDRARALVDIWKQNNESNVVHKDVDKAEGVCDNLVGINGNLVGENNGKDVDVEKEDPCLNNNFCGDVKKEVSEGKDDMCDSKSPNPCSNVSAFESTDPADVLQGSYVNEHIMGENKNLTTNLSRKEDTGAIKKSNGQNVSEAEVRKGNEDLTKNLSVKKGAEAIEESNGQNVYEEDEVDLGNKDLTTNLSRKEDIELIEESNGQNVFEENDVLTTNLSRKENTGEIEKSNSQIVTDDDDDDEVVWGNDIDISMSEADEEHSVAKKSGFQLDYDMFDPLEVARQVAIEVEREVDSREPSCSSSERTSGDGKRLLESPDFISEKNSRVINRPFEDISTGRNLSAVVGDEVFVKAKNLANERGNCIVDIEPAGVNEVALNKEPEEDNNVCGFDLNEDVLSDFDTDNQINPVTAAISVVSASRAAATSGLHLSPLQFEGTLGWKGSAEASAFRTASTCKISEGDNSIFASGSSRKLFRRKEYLDFDLNVAEGEDNITNLLPSKEIPNLTGRTSRNYSLEVSQHRSDLLRLDLNCVSDSGDAPLSHWRKEERVLPHCNGPLSPSASSSSSSMQRSLKTIDLNDQPSPFTEFLHPDLTVKSSTTSFTSGTGGFKTDESVISLMGARVKVGQKDNVPQTVPLFNGRIVDPGLDASMTRNDGVMGLASSSLYAHSYMYGYSGPSSGPTVPYSSAIYGLGQIPYMVDSRGTHVVPQVLGPVQPLPPSFPQQPSFLESLAAAPTDSNGFVPPRHGFDLNSGLMIEGRSRNAGNLTLFSPGQGISIDEQMRANSQSASSSGVGGKRKEADGGWDPYPFNYKHHQPPWK</sequence>
<dbReference type="PANTHER" id="PTHR47292:SF1">
    <property type="entry name" value="TRANSCRIPTION ELONGATION FACTOR (TFIIS) FAMILY PROTEIN"/>
    <property type="match status" value="1"/>
</dbReference>
<organism evidence="2 3">
    <name type="scientific">Heracleum sosnowskyi</name>
    <dbReference type="NCBI Taxonomy" id="360622"/>
    <lineage>
        <taxon>Eukaryota</taxon>
        <taxon>Viridiplantae</taxon>
        <taxon>Streptophyta</taxon>
        <taxon>Embryophyta</taxon>
        <taxon>Tracheophyta</taxon>
        <taxon>Spermatophyta</taxon>
        <taxon>Magnoliopsida</taxon>
        <taxon>eudicotyledons</taxon>
        <taxon>Gunneridae</taxon>
        <taxon>Pentapetalae</taxon>
        <taxon>asterids</taxon>
        <taxon>campanulids</taxon>
        <taxon>Apiales</taxon>
        <taxon>Apiaceae</taxon>
        <taxon>Apioideae</taxon>
        <taxon>apioid superclade</taxon>
        <taxon>Tordylieae</taxon>
        <taxon>Tordyliinae</taxon>
        <taxon>Heracleum</taxon>
    </lineage>
</organism>
<dbReference type="AlphaFoldDB" id="A0AAD8H982"/>
<keyword evidence="3" id="KW-1185">Reference proteome</keyword>
<reference evidence="2" key="2">
    <citation type="submission" date="2023-05" db="EMBL/GenBank/DDBJ databases">
        <authorList>
            <person name="Schelkunov M.I."/>
        </authorList>
    </citation>
    <scope>NUCLEOTIDE SEQUENCE</scope>
    <source>
        <strain evidence="2">Hsosn_3</strain>
        <tissue evidence="2">Leaf</tissue>
    </source>
</reference>
<evidence type="ECO:0000256" key="1">
    <source>
        <dbReference type="SAM" id="MobiDB-lite"/>
    </source>
</evidence>